<gene>
    <name evidence="3" type="ORF">PAUS00366_LOCUS15344</name>
</gene>
<proteinExistence type="predicted"/>
<dbReference type="EMBL" id="HBIX01021936">
    <property type="protein sequence ID" value="CAE0722588.1"/>
    <property type="molecule type" value="Transcribed_RNA"/>
</dbReference>
<keyword evidence="2" id="KW-0732">Signal</keyword>
<accession>A0A7S4EMQ5</accession>
<name>A0A7S4EMQ5_9STRA</name>
<evidence type="ECO:0000256" key="1">
    <source>
        <dbReference type="SAM" id="MobiDB-lite"/>
    </source>
</evidence>
<evidence type="ECO:0000256" key="2">
    <source>
        <dbReference type="SAM" id="SignalP"/>
    </source>
</evidence>
<protein>
    <submittedName>
        <fullName evidence="3">Uncharacterized protein</fullName>
    </submittedName>
</protein>
<dbReference type="AlphaFoldDB" id="A0A7S4EMQ5"/>
<sequence length="303" mass="34107">MWTVTKLVLLLTAVFGVTPSHGFSAEPASAAPGIASATTQILIEELVRDQLGYLPSNYVRASAWKKVSNENIPVAIQTYPLNGGAKRRQNKARLAQDQSEEHSQQQPIVQSPFPTLFWLTCPDISKAVANLERRGFVQIFEDELNSKPDLAKRLFRCHEEYAQLRWKSLTEKDRNVLTSSSSSSPLTPSLQRMRNMMECSGISGTNFTDISSWDKDYNKNQEGDLGSIIDAYVGARNVEQEIRCEKSFSSSEFGGVKVPPIKCLHAHYAHYRSTVWVESTIYINPVGELIQRELEKEFPHLDL</sequence>
<dbReference type="PANTHER" id="PTHR37163:SF1">
    <property type="entry name" value="DUF501 DOMAIN-CONTAINING PROTEIN"/>
    <property type="match status" value="1"/>
</dbReference>
<feature type="signal peptide" evidence="2">
    <location>
        <begin position="1"/>
        <end position="22"/>
    </location>
</feature>
<dbReference type="PANTHER" id="PTHR37163">
    <property type="entry name" value="CONSERVED PROTEIN"/>
    <property type="match status" value="1"/>
</dbReference>
<feature type="region of interest" description="Disordered" evidence="1">
    <location>
        <begin position="84"/>
        <end position="107"/>
    </location>
</feature>
<feature type="chain" id="PRO_5031059141" evidence="2">
    <location>
        <begin position="23"/>
        <end position="303"/>
    </location>
</feature>
<dbReference type="InterPro" id="IPR007511">
    <property type="entry name" value="DUF501"/>
</dbReference>
<organism evidence="3">
    <name type="scientific">Pseudo-nitzschia australis</name>
    <dbReference type="NCBI Taxonomy" id="44445"/>
    <lineage>
        <taxon>Eukaryota</taxon>
        <taxon>Sar</taxon>
        <taxon>Stramenopiles</taxon>
        <taxon>Ochrophyta</taxon>
        <taxon>Bacillariophyta</taxon>
        <taxon>Bacillariophyceae</taxon>
        <taxon>Bacillariophycidae</taxon>
        <taxon>Bacillariales</taxon>
        <taxon>Bacillariaceae</taxon>
        <taxon>Pseudo-nitzschia</taxon>
    </lineage>
</organism>
<dbReference type="Pfam" id="PF04417">
    <property type="entry name" value="DUF501"/>
    <property type="match status" value="2"/>
</dbReference>
<reference evidence="3" key="1">
    <citation type="submission" date="2021-01" db="EMBL/GenBank/DDBJ databases">
        <authorList>
            <person name="Corre E."/>
            <person name="Pelletier E."/>
            <person name="Niang G."/>
            <person name="Scheremetjew M."/>
            <person name="Finn R."/>
            <person name="Kale V."/>
            <person name="Holt S."/>
            <person name="Cochrane G."/>
            <person name="Meng A."/>
            <person name="Brown T."/>
            <person name="Cohen L."/>
        </authorList>
    </citation>
    <scope>NUCLEOTIDE SEQUENCE</scope>
    <source>
        <strain evidence="3">10249 10 AB</strain>
    </source>
</reference>
<evidence type="ECO:0000313" key="3">
    <source>
        <dbReference type="EMBL" id="CAE0722588.1"/>
    </source>
</evidence>